<evidence type="ECO:0000313" key="5">
    <source>
        <dbReference type="Proteomes" id="UP000235916"/>
    </source>
</evidence>
<dbReference type="RefSeq" id="WP_102768106.1">
    <property type="nucleotide sequence ID" value="NZ_POSP01000003.1"/>
</dbReference>
<keyword evidence="5" id="KW-1185">Reference proteome</keyword>
<dbReference type="InterPro" id="IPR000192">
    <property type="entry name" value="Aminotrans_V_dom"/>
</dbReference>
<evidence type="ECO:0000313" key="4">
    <source>
        <dbReference type="EMBL" id="PND38186.1"/>
    </source>
</evidence>
<dbReference type="GO" id="GO:0008453">
    <property type="term" value="F:alanine-glyoxylate transaminase activity"/>
    <property type="evidence" value="ECO:0007669"/>
    <property type="project" value="TreeGrafter"/>
</dbReference>
<dbReference type="InterPro" id="IPR015422">
    <property type="entry name" value="PyrdxlP-dep_Trfase_small"/>
</dbReference>
<name>A0A2N8KXK9_9BURK</name>
<dbReference type="InterPro" id="IPR015421">
    <property type="entry name" value="PyrdxlP-dep_Trfase_major"/>
</dbReference>
<dbReference type="GO" id="GO:0004760">
    <property type="term" value="F:L-serine-pyruvate transaminase activity"/>
    <property type="evidence" value="ECO:0007669"/>
    <property type="project" value="TreeGrafter"/>
</dbReference>
<dbReference type="InterPro" id="IPR015424">
    <property type="entry name" value="PyrdxlP-dep_Trfase"/>
</dbReference>
<dbReference type="SUPFAM" id="SSF55729">
    <property type="entry name" value="Acyl-CoA N-acyltransferases (Nat)"/>
    <property type="match status" value="1"/>
</dbReference>
<dbReference type="Pfam" id="PF00266">
    <property type="entry name" value="Aminotran_5"/>
    <property type="match status" value="1"/>
</dbReference>
<dbReference type="AlphaFoldDB" id="A0A2N8KXK9"/>
<dbReference type="Gene3D" id="3.40.640.10">
    <property type="entry name" value="Type I PLP-dependent aspartate aminotransferase-like (Major domain)"/>
    <property type="match status" value="1"/>
</dbReference>
<proteinExistence type="predicted"/>
<comment type="caution">
    <text evidence="4">The sequence shown here is derived from an EMBL/GenBank/DDBJ whole genome shotgun (WGS) entry which is preliminary data.</text>
</comment>
<dbReference type="SUPFAM" id="SSF53383">
    <property type="entry name" value="PLP-dependent transferases"/>
    <property type="match status" value="1"/>
</dbReference>
<keyword evidence="2" id="KW-0663">Pyridoxal phosphate</keyword>
<keyword evidence="4" id="KW-0032">Aminotransferase</keyword>
<organism evidence="4 5">
    <name type="scientific">Kinneretia aquatilis</name>
    <dbReference type="NCBI Taxonomy" id="2070761"/>
    <lineage>
        <taxon>Bacteria</taxon>
        <taxon>Pseudomonadati</taxon>
        <taxon>Pseudomonadota</taxon>
        <taxon>Betaproteobacteria</taxon>
        <taxon>Burkholderiales</taxon>
        <taxon>Sphaerotilaceae</taxon>
        <taxon>Roseateles</taxon>
    </lineage>
</organism>
<comment type="cofactor">
    <cofactor evidence="1">
        <name>pyridoxal 5'-phosphate</name>
        <dbReference type="ChEBI" id="CHEBI:597326"/>
    </cofactor>
</comment>
<dbReference type="Proteomes" id="UP000235916">
    <property type="component" value="Unassembled WGS sequence"/>
</dbReference>
<feature type="domain" description="N-acetyltransferase" evidence="3">
    <location>
        <begin position="23"/>
        <end position="191"/>
    </location>
</feature>
<sequence>MNTTATLSAPDSEAEGDRPQTALSFKIADQAWEFEAIHRLNYRTFVEEIPQHAPNAARRLVDRFHDENTYAIALHEGELVGMIAGRSARPFSLDGKLPDLDRHLPPHQRAMEVRLLAVAPAFRNFHKHGVFARLSGVLARHFRAQGCDLALISGTLRQTRLYRHLGFQPFGPLVGSAEAPYQPMLMRLPDYAAHCAHLEFLSDGRHASFLPGPVAMSEAVVQALAEPAHSHRGSQHLLRLARVRERLCALSGSEDALIFPGTGTLANDAIAGQLSLLDGAGLVISNGEFGERLLDHARRWRLPHQALRLDWGQPLSAEALEQALQTQRPAWLWAVLSETSTGMRNDLGLLRAACRRHGVRLCVDAVSALGQQALDLRGVWLASAVSGKALGAFPGLAIVLHEGALQPEGQLPRAIDLAAFAPADGVPYTQSSNLLAALEAALGIDWTARWRAVRSADAQLRRVLGCSLSPSSTQPWRVLVSSEHAMPGILTLALAPHLQAARIGAQLERAGFKLAWQSAYLQQRNWLQICLMGAWDAAALAVLPARLAQAAGVSLPEA</sequence>
<evidence type="ECO:0000259" key="3">
    <source>
        <dbReference type="PROSITE" id="PS51186"/>
    </source>
</evidence>
<dbReference type="GO" id="GO:0016747">
    <property type="term" value="F:acyltransferase activity, transferring groups other than amino-acyl groups"/>
    <property type="evidence" value="ECO:0007669"/>
    <property type="project" value="InterPro"/>
</dbReference>
<protein>
    <submittedName>
        <fullName evidence="4">Aminotransferase V</fullName>
    </submittedName>
</protein>
<dbReference type="Pfam" id="PF00583">
    <property type="entry name" value="Acetyltransf_1"/>
    <property type="match status" value="1"/>
</dbReference>
<dbReference type="Gene3D" id="3.40.630.30">
    <property type="match status" value="1"/>
</dbReference>
<dbReference type="EMBL" id="POSP01000003">
    <property type="protein sequence ID" value="PND38186.1"/>
    <property type="molecule type" value="Genomic_DNA"/>
</dbReference>
<dbReference type="InterPro" id="IPR000182">
    <property type="entry name" value="GNAT_dom"/>
</dbReference>
<dbReference type="PANTHER" id="PTHR21152:SF40">
    <property type="entry name" value="ALANINE--GLYOXYLATE AMINOTRANSFERASE"/>
    <property type="match status" value="1"/>
</dbReference>
<dbReference type="Gene3D" id="3.90.1150.10">
    <property type="entry name" value="Aspartate Aminotransferase, domain 1"/>
    <property type="match status" value="1"/>
</dbReference>
<dbReference type="PROSITE" id="PS51186">
    <property type="entry name" value="GNAT"/>
    <property type="match status" value="1"/>
</dbReference>
<evidence type="ECO:0000256" key="2">
    <source>
        <dbReference type="ARBA" id="ARBA00022898"/>
    </source>
</evidence>
<dbReference type="InterPro" id="IPR016181">
    <property type="entry name" value="Acyl_CoA_acyltransferase"/>
</dbReference>
<keyword evidence="4" id="KW-0808">Transferase</keyword>
<dbReference type="PANTHER" id="PTHR21152">
    <property type="entry name" value="AMINOTRANSFERASE CLASS V"/>
    <property type="match status" value="1"/>
</dbReference>
<accession>A0A2N8KXK9</accession>
<dbReference type="GO" id="GO:0019265">
    <property type="term" value="P:glycine biosynthetic process, by transamination of glyoxylate"/>
    <property type="evidence" value="ECO:0007669"/>
    <property type="project" value="TreeGrafter"/>
</dbReference>
<reference evidence="4 5" key="1">
    <citation type="submission" date="2018-01" db="EMBL/GenBank/DDBJ databases">
        <title>Draft genome sequence of Paucibacter aquatile CR182 isolated from freshwater of the Nakdong River.</title>
        <authorList>
            <person name="Choi A."/>
            <person name="Chung E.J."/>
        </authorList>
    </citation>
    <scope>NUCLEOTIDE SEQUENCE [LARGE SCALE GENOMIC DNA]</scope>
    <source>
        <strain evidence="4 5">CR182</strain>
    </source>
</reference>
<evidence type="ECO:0000256" key="1">
    <source>
        <dbReference type="ARBA" id="ARBA00001933"/>
    </source>
</evidence>
<gene>
    <name evidence="4" type="ORF">C1O66_12095</name>
</gene>